<dbReference type="GO" id="GO:0005634">
    <property type="term" value="C:nucleus"/>
    <property type="evidence" value="ECO:0007669"/>
    <property type="project" value="UniProtKB-SubCell"/>
</dbReference>
<comment type="subcellular location">
    <subcellularLocation>
        <location evidence="1">Nucleus</location>
    </subcellularLocation>
</comment>
<dbReference type="Pfam" id="PF02996">
    <property type="entry name" value="Prefoldin"/>
    <property type="match status" value="1"/>
</dbReference>
<name>A0A3P7LV23_STRVU</name>
<dbReference type="PANTHER" id="PTHR15111">
    <property type="entry name" value="RNA POLYMERASE II SUBUNIT 5-MEDIATING PROTEIN NNX3"/>
    <property type="match status" value="1"/>
</dbReference>
<dbReference type="InterPro" id="IPR004127">
    <property type="entry name" value="Prefoldin_subunit_alpha"/>
</dbReference>
<evidence type="ECO:0000256" key="4">
    <source>
        <dbReference type="ARBA" id="ARBA00038295"/>
    </source>
</evidence>
<dbReference type="PANTHER" id="PTHR15111:SF0">
    <property type="entry name" value="UNCONVENTIONAL PREFOLDIN RPB5 INTERACTOR 1"/>
    <property type="match status" value="1"/>
</dbReference>
<organism evidence="5 6">
    <name type="scientific">Strongylus vulgaris</name>
    <name type="common">Blood worm</name>
    <dbReference type="NCBI Taxonomy" id="40348"/>
    <lineage>
        <taxon>Eukaryota</taxon>
        <taxon>Metazoa</taxon>
        <taxon>Ecdysozoa</taxon>
        <taxon>Nematoda</taxon>
        <taxon>Chromadorea</taxon>
        <taxon>Rhabditida</taxon>
        <taxon>Rhabditina</taxon>
        <taxon>Rhabditomorpha</taxon>
        <taxon>Strongyloidea</taxon>
        <taxon>Strongylidae</taxon>
        <taxon>Strongylus</taxon>
    </lineage>
</organism>
<evidence type="ECO:0008006" key="7">
    <source>
        <dbReference type="Google" id="ProtNLM"/>
    </source>
</evidence>
<dbReference type="GO" id="GO:0003714">
    <property type="term" value="F:transcription corepressor activity"/>
    <property type="evidence" value="ECO:0007669"/>
    <property type="project" value="TreeGrafter"/>
</dbReference>
<dbReference type="Proteomes" id="UP000270094">
    <property type="component" value="Unassembled WGS sequence"/>
</dbReference>
<dbReference type="GO" id="GO:0003682">
    <property type="term" value="F:chromatin binding"/>
    <property type="evidence" value="ECO:0007669"/>
    <property type="project" value="TreeGrafter"/>
</dbReference>
<dbReference type="GO" id="GO:0019212">
    <property type="term" value="F:phosphatase inhibitor activity"/>
    <property type="evidence" value="ECO:0007669"/>
    <property type="project" value="TreeGrafter"/>
</dbReference>
<evidence type="ECO:0000313" key="6">
    <source>
        <dbReference type="Proteomes" id="UP000270094"/>
    </source>
</evidence>
<dbReference type="AlphaFoldDB" id="A0A3P7LV23"/>
<evidence type="ECO:0000256" key="1">
    <source>
        <dbReference type="ARBA" id="ARBA00004123"/>
    </source>
</evidence>
<sequence length="157" mass="18126">MSSTVLNEERMKAYSTAAKDTFVRLKKLLDAKQQELLEYDSIIHKLEELPRKRTQSIMCPIGSVGFLPASIVHTNEVLVGLGDGYFVDTTCYDAVQILKRRRKVVKKGIADLHEHENLLRNYSNYARKLFDHQGNPDEVEIREEYDEVKEAELRSKV</sequence>
<accession>A0A3P7LV23</accession>
<gene>
    <name evidence="5" type="ORF">SVUK_LOCUS17940</name>
</gene>
<evidence type="ECO:0000256" key="3">
    <source>
        <dbReference type="ARBA" id="ARBA00023242"/>
    </source>
</evidence>
<dbReference type="SUPFAM" id="SSF46579">
    <property type="entry name" value="Prefoldin"/>
    <property type="match status" value="1"/>
</dbReference>
<comment type="subunit">
    <text evidence="2">Heterohexamer of two PFD-alpha type and four PFD-beta type subunits.</text>
</comment>
<dbReference type="InterPro" id="IPR052255">
    <property type="entry name" value="RNA_pol_II_subunit5-mediator"/>
</dbReference>
<dbReference type="OrthoDB" id="21413at2759"/>
<evidence type="ECO:0000256" key="2">
    <source>
        <dbReference type="ARBA" id="ARBA00011695"/>
    </source>
</evidence>
<keyword evidence="3" id="KW-0539">Nucleus</keyword>
<proteinExistence type="inferred from homology"/>
<protein>
    <recommendedName>
        <fullName evidence="7">Prefoldin subunit 5</fullName>
    </recommendedName>
</protein>
<comment type="similarity">
    <text evidence="4">Belongs to the RNA polymerase II subunit 5-mediating protein family.</text>
</comment>
<dbReference type="InterPro" id="IPR009053">
    <property type="entry name" value="Prefoldin"/>
</dbReference>
<dbReference type="GO" id="GO:0000122">
    <property type="term" value="P:negative regulation of transcription by RNA polymerase II"/>
    <property type="evidence" value="ECO:0007669"/>
    <property type="project" value="TreeGrafter"/>
</dbReference>
<dbReference type="Gene3D" id="1.10.287.370">
    <property type="match status" value="1"/>
</dbReference>
<evidence type="ECO:0000313" key="5">
    <source>
        <dbReference type="EMBL" id="VDM82942.1"/>
    </source>
</evidence>
<dbReference type="EMBL" id="UYYB01120184">
    <property type="protein sequence ID" value="VDM82942.1"/>
    <property type="molecule type" value="Genomic_DNA"/>
</dbReference>
<dbReference type="CDD" id="cd23159">
    <property type="entry name" value="Prefoldin_URI1"/>
    <property type="match status" value="1"/>
</dbReference>
<reference evidence="5 6" key="1">
    <citation type="submission" date="2018-11" db="EMBL/GenBank/DDBJ databases">
        <authorList>
            <consortium name="Pathogen Informatics"/>
        </authorList>
    </citation>
    <scope>NUCLEOTIDE SEQUENCE [LARGE SCALE GENOMIC DNA]</scope>
</reference>
<keyword evidence="6" id="KW-1185">Reference proteome</keyword>